<dbReference type="EMBL" id="JAFNJU010000006">
    <property type="protein sequence ID" value="MBO1265068.1"/>
    <property type="molecule type" value="Genomic_DNA"/>
</dbReference>
<dbReference type="AlphaFoldDB" id="A0A939HAU5"/>
<accession>A0A939HAU5</accession>
<dbReference type="RefSeq" id="WP_207599597.1">
    <property type="nucleotide sequence ID" value="NZ_JAFNJU010000006.1"/>
</dbReference>
<name>A0A939HAU5_9CLOT</name>
<dbReference type="Pfam" id="PF14305">
    <property type="entry name" value="ATPgrasp_TupA"/>
    <property type="match status" value="1"/>
</dbReference>
<keyword evidence="2" id="KW-1185">Reference proteome</keyword>
<reference evidence="1" key="1">
    <citation type="submission" date="2021-03" db="EMBL/GenBank/DDBJ databases">
        <title>Proteiniclasticum marinus sp. nov., isolated from tidal flat sediment.</title>
        <authorList>
            <person name="Namirimu T."/>
            <person name="Yang J.-A."/>
            <person name="Yang S.-H."/>
            <person name="Kim Y.-J."/>
            <person name="Kwon K.K."/>
        </authorList>
    </citation>
    <scope>NUCLEOTIDE SEQUENCE</scope>
    <source>
        <strain evidence="1">SCR006</strain>
    </source>
</reference>
<proteinExistence type="predicted"/>
<protein>
    <submittedName>
        <fullName evidence="1">Carbonic anhydrase</fullName>
    </submittedName>
</protein>
<comment type="caution">
    <text evidence="1">The sequence shown here is derived from an EMBL/GenBank/DDBJ whole genome shotgun (WGS) entry which is preliminary data.</text>
</comment>
<evidence type="ECO:0000313" key="2">
    <source>
        <dbReference type="Proteomes" id="UP000664218"/>
    </source>
</evidence>
<gene>
    <name evidence="1" type="ORF">J3A84_08525</name>
</gene>
<sequence length="299" mass="35462">MNYKKLIKSQKLRLRLLKVLDFLPDRLMIKLQYKISTGRKLNLKSPMRFTEKIQWYKLNYRDPLMVQCSDKYGVREYVKSKGLEDILVPIYGIYDRAEEINFDELPSSFVLKTTNGSHTNILCKNKIDLDINSTILNLNRWLNAWDGKVGREWAYHNINPKIICEKYLEKDKNDDLIDYKFFCFNGEPFYLYVITERFLDGGAKLGVFDLEFNQLPYKRVDIPKLSKKVEKPENFNDMIEIARKLSKDFPHVRVDLYNIDGKIYFGELTFYNGSGYRGYEPDEFDLTVGKKFELPEVKR</sequence>
<evidence type="ECO:0000313" key="1">
    <source>
        <dbReference type="EMBL" id="MBO1265068.1"/>
    </source>
</evidence>
<organism evidence="1 2">
    <name type="scientific">Proteiniclasticum aestuarii</name>
    <dbReference type="NCBI Taxonomy" id="2817862"/>
    <lineage>
        <taxon>Bacteria</taxon>
        <taxon>Bacillati</taxon>
        <taxon>Bacillota</taxon>
        <taxon>Clostridia</taxon>
        <taxon>Eubacteriales</taxon>
        <taxon>Clostridiaceae</taxon>
        <taxon>Proteiniclasticum</taxon>
    </lineage>
</organism>
<dbReference type="Proteomes" id="UP000664218">
    <property type="component" value="Unassembled WGS sequence"/>
</dbReference>
<dbReference type="InterPro" id="IPR029465">
    <property type="entry name" value="ATPgrasp_TupA"/>
</dbReference>